<organism evidence="2 3">
    <name type="scientific">Mycolicibacterium mucogenicum</name>
    <name type="common">Mycobacterium mucogenicum</name>
    <dbReference type="NCBI Taxonomy" id="56689"/>
    <lineage>
        <taxon>Bacteria</taxon>
        <taxon>Bacillati</taxon>
        <taxon>Actinomycetota</taxon>
        <taxon>Actinomycetes</taxon>
        <taxon>Mycobacteriales</taxon>
        <taxon>Mycobacteriaceae</taxon>
        <taxon>Mycolicibacterium</taxon>
    </lineage>
</organism>
<dbReference type="OrthoDB" id="4317910at2"/>
<gene>
    <name evidence="2" type="ORF">A5630_24750</name>
</gene>
<proteinExistence type="predicted"/>
<accession>A0A1A3GXN9</accession>
<name>A0A1A3GXN9_MYCMU</name>
<sequence>MVLDLQRSIGNAAASQLLTQPTESPRSSPTSHGGGPSVSLHGDTSAEYDGGISNWAPRSMKRAKSCTDCPDDNPCLHAVGTFKVTYNAKVTIRMPDVPDGLTECQQRRVRAFLRDVLRPHENEHARRFRTYNGTTTHPIDFTGCGTAALQEHLQGIHDTEEAQRHSDADALSAAIDPFNKPIDLDCDS</sequence>
<dbReference type="Proteomes" id="UP000093898">
    <property type="component" value="Unassembled WGS sequence"/>
</dbReference>
<dbReference type="RefSeq" id="WP_064982163.1">
    <property type="nucleotide sequence ID" value="NZ_LZLC01000153.1"/>
</dbReference>
<feature type="compositionally biased region" description="Polar residues" evidence="1">
    <location>
        <begin position="16"/>
        <end position="31"/>
    </location>
</feature>
<dbReference type="AlphaFoldDB" id="A0A1A3GXN9"/>
<reference evidence="2 3" key="1">
    <citation type="submission" date="2016-06" db="EMBL/GenBank/DDBJ databases">
        <authorList>
            <person name="Kjaerup R.B."/>
            <person name="Dalgaard T.S."/>
            <person name="Juul-Madsen H.R."/>
        </authorList>
    </citation>
    <scope>NUCLEOTIDE SEQUENCE [LARGE SCALE GENOMIC DNA]</scope>
    <source>
        <strain evidence="2 3">1127319.6</strain>
    </source>
</reference>
<protein>
    <submittedName>
        <fullName evidence="2">Uncharacterized protein</fullName>
    </submittedName>
</protein>
<evidence type="ECO:0000313" key="2">
    <source>
        <dbReference type="EMBL" id="OBJ40595.1"/>
    </source>
</evidence>
<evidence type="ECO:0000256" key="1">
    <source>
        <dbReference type="SAM" id="MobiDB-lite"/>
    </source>
</evidence>
<dbReference type="EMBL" id="LZLC01000153">
    <property type="protein sequence ID" value="OBJ40595.1"/>
    <property type="molecule type" value="Genomic_DNA"/>
</dbReference>
<feature type="region of interest" description="Disordered" evidence="1">
    <location>
        <begin position="16"/>
        <end position="54"/>
    </location>
</feature>
<comment type="caution">
    <text evidence="2">The sequence shown here is derived from an EMBL/GenBank/DDBJ whole genome shotgun (WGS) entry which is preliminary data.</text>
</comment>
<evidence type="ECO:0000313" key="3">
    <source>
        <dbReference type="Proteomes" id="UP000093898"/>
    </source>
</evidence>